<gene>
    <name evidence="2" type="ORF">PUV54_08080</name>
</gene>
<dbReference type="AlphaFoldDB" id="A0AAE9ZHG8"/>
<sequence>MSNPTIADFVLPSAAAALLTILWAAMVFLPTYQIAKRIKQKWFASLAGTLAFLVVMIGGLSLGTFSWVVYWAGFKDVDITEPQEPVGAMEAVLDPNVWVILTPIIVPLLVLMPIAIRWKKAGETIGVRWA</sequence>
<dbReference type="Proteomes" id="UP001214043">
    <property type="component" value="Chromosome"/>
</dbReference>
<reference evidence="2" key="1">
    <citation type="submission" date="2023-02" db="EMBL/GenBank/DDBJ databases">
        <title>Genome sequence of Hyphococcus flavus.</title>
        <authorList>
            <person name="Rong J.-C."/>
            <person name="Zhao Q."/>
            <person name="Yi M."/>
            <person name="Wu J.-Y."/>
        </authorList>
    </citation>
    <scope>NUCLEOTIDE SEQUENCE</scope>
    <source>
        <strain evidence="2">MCCC 1K03223</strain>
    </source>
</reference>
<name>A0AAE9ZHG8_9PROT</name>
<dbReference type="KEGG" id="hfl:PUV54_08080"/>
<protein>
    <submittedName>
        <fullName evidence="2">Uncharacterized protein</fullName>
    </submittedName>
</protein>
<keyword evidence="1" id="KW-1133">Transmembrane helix</keyword>
<proteinExistence type="predicted"/>
<evidence type="ECO:0000313" key="3">
    <source>
        <dbReference type="Proteomes" id="UP001214043"/>
    </source>
</evidence>
<keyword evidence="1" id="KW-0472">Membrane</keyword>
<dbReference type="EMBL" id="CP118166">
    <property type="protein sequence ID" value="WDI33153.1"/>
    <property type="molecule type" value="Genomic_DNA"/>
</dbReference>
<dbReference type="RefSeq" id="WP_274495119.1">
    <property type="nucleotide sequence ID" value="NZ_CP118166.1"/>
</dbReference>
<feature type="transmembrane region" description="Helical" evidence="1">
    <location>
        <begin position="6"/>
        <end position="30"/>
    </location>
</feature>
<accession>A0AAE9ZHG8</accession>
<evidence type="ECO:0000313" key="2">
    <source>
        <dbReference type="EMBL" id="WDI33153.1"/>
    </source>
</evidence>
<keyword evidence="1" id="KW-0812">Transmembrane</keyword>
<organism evidence="2 3">
    <name type="scientific">Hyphococcus flavus</name>
    <dbReference type="NCBI Taxonomy" id="1866326"/>
    <lineage>
        <taxon>Bacteria</taxon>
        <taxon>Pseudomonadati</taxon>
        <taxon>Pseudomonadota</taxon>
        <taxon>Alphaproteobacteria</taxon>
        <taxon>Parvularculales</taxon>
        <taxon>Parvularculaceae</taxon>
        <taxon>Hyphococcus</taxon>
    </lineage>
</organism>
<keyword evidence="3" id="KW-1185">Reference proteome</keyword>
<feature type="transmembrane region" description="Helical" evidence="1">
    <location>
        <begin position="42"/>
        <end position="70"/>
    </location>
</feature>
<evidence type="ECO:0000256" key="1">
    <source>
        <dbReference type="SAM" id="Phobius"/>
    </source>
</evidence>
<feature type="transmembrane region" description="Helical" evidence="1">
    <location>
        <begin position="97"/>
        <end position="116"/>
    </location>
</feature>